<dbReference type="EnsemblPlants" id="OGLUM02G30830.1">
    <property type="protein sequence ID" value="OGLUM02G30830.1"/>
    <property type="gene ID" value="OGLUM02G30830"/>
</dbReference>
<evidence type="ECO:0000313" key="3">
    <source>
        <dbReference type="Proteomes" id="UP000026961"/>
    </source>
</evidence>
<organism evidence="2">
    <name type="scientific">Oryza glumipatula</name>
    <dbReference type="NCBI Taxonomy" id="40148"/>
    <lineage>
        <taxon>Eukaryota</taxon>
        <taxon>Viridiplantae</taxon>
        <taxon>Streptophyta</taxon>
        <taxon>Embryophyta</taxon>
        <taxon>Tracheophyta</taxon>
        <taxon>Spermatophyta</taxon>
        <taxon>Magnoliopsida</taxon>
        <taxon>Liliopsida</taxon>
        <taxon>Poales</taxon>
        <taxon>Poaceae</taxon>
        <taxon>BOP clade</taxon>
        <taxon>Oryzoideae</taxon>
        <taxon>Oryzeae</taxon>
        <taxon>Oryzinae</taxon>
        <taxon>Oryza</taxon>
    </lineage>
</organism>
<dbReference type="HOGENOM" id="CLU_181814_0_0_1"/>
<keyword evidence="3" id="KW-1185">Reference proteome</keyword>
<accession>A0A0D9YXD3</accession>
<proteinExistence type="predicted"/>
<reference evidence="2" key="1">
    <citation type="submission" date="2015-04" db="UniProtKB">
        <authorList>
            <consortium name="EnsemblPlants"/>
        </authorList>
    </citation>
    <scope>IDENTIFICATION</scope>
</reference>
<dbReference type="Proteomes" id="UP000026961">
    <property type="component" value="Chromosome 2"/>
</dbReference>
<protein>
    <submittedName>
        <fullName evidence="2">Uncharacterized protein</fullName>
    </submittedName>
</protein>
<sequence length="104" mass="11777">MATTPRVKEGQQHGGGERRGGQGGRVVVKKMSLRLEGGHEWVVRCGVRVAEDPVGGEACIGRMDGWIKGRALLREKIKLRWSIAVNFRRARRHMADFWEEKLNL</sequence>
<feature type="region of interest" description="Disordered" evidence="1">
    <location>
        <begin position="1"/>
        <end position="23"/>
    </location>
</feature>
<name>A0A0D9YXD3_9ORYZ</name>
<evidence type="ECO:0000313" key="2">
    <source>
        <dbReference type="EnsemblPlants" id="OGLUM02G30830.1"/>
    </source>
</evidence>
<reference evidence="2" key="2">
    <citation type="submission" date="2018-05" db="EMBL/GenBank/DDBJ databases">
        <title>OgluRS3 (Oryza glumaepatula Reference Sequence Version 3).</title>
        <authorList>
            <person name="Zhang J."/>
            <person name="Kudrna D."/>
            <person name="Lee S."/>
            <person name="Talag J."/>
            <person name="Welchert J."/>
            <person name="Wing R.A."/>
        </authorList>
    </citation>
    <scope>NUCLEOTIDE SEQUENCE [LARGE SCALE GENOMIC DNA]</scope>
</reference>
<dbReference type="AlphaFoldDB" id="A0A0D9YXD3"/>
<feature type="compositionally biased region" description="Basic and acidic residues" evidence="1">
    <location>
        <begin position="1"/>
        <end position="20"/>
    </location>
</feature>
<dbReference type="Gramene" id="OGLUM02G30830.1">
    <property type="protein sequence ID" value="OGLUM02G30830.1"/>
    <property type="gene ID" value="OGLUM02G30830"/>
</dbReference>
<evidence type="ECO:0000256" key="1">
    <source>
        <dbReference type="SAM" id="MobiDB-lite"/>
    </source>
</evidence>